<organism evidence="1">
    <name type="scientific">Cyprideis torosa</name>
    <dbReference type="NCBI Taxonomy" id="163714"/>
    <lineage>
        <taxon>Eukaryota</taxon>
        <taxon>Metazoa</taxon>
        <taxon>Ecdysozoa</taxon>
        <taxon>Arthropoda</taxon>
        <taxon>Crustacea</taxon>
        <taxon>Oligostraca</taxon>
        <taxon>Ostracoda</taxon>
        <taxon>Podocopa</taxon>
        <taxon>Podocopida</taxon>
        <taxon>Cytherocopina</taxon>
        <taxon>Cytheroidea</taxon>
        <taxon>Cytherideidae</taxon>
        <taxon>Cyprideis</taxon>
    </lineage>
</organism>
<name>A0A7R8WN41_9CRUS</name>
<dbReference type="AlphaFoldDB" id="A0A7R8WN41"/>
<reference evidence="1" key="1">
    <citation type="submission" date="2020-11" db="EMBL/GenBank/DDBJ databases">
        <authorList>
            <person name="Tran Van P."/>
        </authorList>
    </citation>
    <scope>NUCLEOTIDE SEQUENCE</scope>
</reference>
<accession>A0A7R8WN41</accession>
<protein>
    <submittedName>
        <fullName evidence="1">Uncharacterized protein</fullName>
    </submittedName>
</protein>
<evidence type="ECO:0000313" key="1">
    <source>
        <dbReference type="EMBL" id="CAD7232097.1"/>
    </source>
</evidence>
<proteinExistence type="predicted"/>
<gene>
    <name evidence="1" type="ORF">CTOB1V02_LOCUS9938</name>
</gene>
<dbReference type="EMBL" id="OB664214">
    <property type="protein sequence ID" value="CAD7232097.1"/>
    <property type="molecule type" value="Genomic_DNA"/>
</dbReference>
<sequence length="67" mass="7417">METEERGRRRALFIGTALEGGHLNLLREHQEDLELCAESKAKSVLLLLLLPVLAIIMENVTAKYAAG</sequence>